<organism evidence="1">
    <name type="scientific">Hemiselmis andersenii</name>
    <name type="common">Cryptophyte alga</name>
    <dbReference type="NCBI Taxonomy" id="464988"/>
    <lineage>
        <taxon>Eukaryota</taxon>
        <taxon>Cryptophyceae</taxon>
        <taxon>Cryptomonadales</taxon>
        <taxon>Hemiselmidaceae</taxon>
        <taxon>Hemiselmis</taxon>
    </lineage>
</organism>
<dbReference type="EMBL" id="HBFK01016651">
    <property type="protein sequence ID" value="CAD8743743.1"/>
    <property type="molecule type" value="Transcribed_RNA"/>
</dbReference>
<accession>A0A6T8KDW5</accession>
<proteinExistence type="predicted"/>
<dbReference type="AlphaFoldDB" id="A0A6T8KDW5"/>
<gene>
    <name evidence="1" type="ORF">HAND1043_LOCUS10238</name>
</gene>
<sequence length="336" mass="36981">MSQDGTLLLTRGFRRGPLRPGGIAPRRHTHVGMGRFDSPDAVDCSLTVTGVEWTGEILSQEAVEKIEIDKPLPSDLVAAWQAKCSWYQLVGGSATQTALEQRLAVHEERLASLLREAPTELVKSNIRKVETSIKRVKEGIDFCKVGFVVRPATFLIDSRPMIMEGSLRDNGCNGPEHDVEVMPSRVGTGPVVHLRVSCADRKGKVLDTFQAVLPCRYKGHEAPDPALRSYGFGDEEYDSMTVRDMGETLQRIYFSRHAGMVQTNPPKMRHYGMTLDDGLRGEDVFVHHRGGDMYQDLVTVVLDISPYVAPLTPEGVAAKEVLATVVEGVVARIAMG</sequence>
<reference evidence="1" key="1">
    <citation type="submission" date="2021-01" db="EMBL/GenBank/DDBJ databases">
        <authorList>
            <person name="Corre E."/>
            <person name="Pelletier E."/>
            <person name="Niang G."/>
            <person name="Scheremetjew M."/>
            <person name="Finn R."/>
            <person name="Kale V."/>
            <person name="Holt S."/>
            <person name="Cochrane G."/>
            <person name="Meng A."/>
            <person name="Brown T."/>
            <person name="Cohen L."/>
        </authorList>
    </citation>
    <scope>NUCLEOTIDE SEQUENCE</scope>
    <source>
        <strain evidence="1">CCMP441</strain>
    </source>
</reference>
<name>A0A6T8KDW5_HEMAN</name>
<evidence type="ECO:0000313" key="1">
    <source>
        <dbReference type="EMBL" id="CAD8743743.1"/>
    </source>
</evidence>
<protein>
    <submittedName>
        <fullName evidence="1">Uncharacterized protein</fullName>
    </submittedName>
</protein>